<evidence type="ECO:0000313" key="3">
    <source>
        <dbReference type="Proteomes" id="UP001597053"/>
    </source>
</evidence>
<proteinExistence type="predicted"/>
<feature type="transmembrane region" description="Helical" evidence="1">
    <location>
        <begin position="7"/>
        <end position="27"/>
    </location>
</feature>
<name>A0ABW3A5X4_9ACTN</name>
<dbReference type="EMBL" id="JBHTHM010001078">
    <property type="protein sequence ID" value="MFD0785956.1"/>
    <property type="molecule type" value="Genomic_DNA"/>
</dbReference>
<comment type="caution">
    <text evidence="2">The sequence shown here is derived from an EMBL/GenBank/DDBJ whole genome shotgun (WGS) entry which is preliminary data.</text>
</comment>
<keyword evidence="3" id="KW-1185">Reference proteome</keyword>
<reference evidence="3" key="1">
    <citation type="journal article" date="2019" name="Int. J. Syst. Evol. Microbiol.">
        <title>The Global Catalogue of Microorganisms (GCM) 10K type strain sequencing project: providing services to taxonomists for standard genome sequencing and annotation.</title>
        <authorList>
            <consortium name="The Broad Institute Genomics Platform"/>
            <consortium name="The Broad Institute Genome Sequencing Center for Infectious Disease"/>
            <person name="Wu L."/>
            <person name="Ma J."/>
        </authorList>
    </citation>
    <scope>NUCLEOTIDE SEQUENCE [LARGE SCALE GENOMIC DNA]</scope>
    <source>
        <strain evidence="3">JCM 32148</strain>
    </source>
</reference>
<gene>
    <name evidence="2" type="ORF">ACFQZ8_18785</name>
</gene>
<keyword evidence="1" id="KW-0812">Transmembrane</keyword>
<keyword evidence="1" id="KW-0472">Membrane</keyword>
<evidence type="ECO:0000313" key="2">
    <source>
        <dbReference type="EMBL" id="MFD0785956.1"/>
    </source>
</evidence>
<dbReference type="Proteomes" id="UP001597053">
    <property type="component" value="Unassembled WGS sequence"/>
</dbReference>
<accession>A0ABW3A5X4</accession>
<feature type="transmembrane region" description="Helical" evidence="1">
    <location>
        <begin position="76"/>
        <end position="96"/>
    </location>
</feature>
<organism evidence="2 3">
    <name type="scientific">Micromonospora azadirachtae</name>
    <dbReference type="NCBI Taxonomy" id="1970735"/>
    <lineage>
        <taxon>Bacteria</taxon>
        <taxon>Bacillati</taxon>
        <taxon>Actinomycetota</taxon>
        <taxon>Actinomycetes</taxon>
        <taxon>Micromonosporales</taxon>
        <taxon>Micromonosporaceae</taxon>
        <taxon>Micromonospora</taxon>
    </lineage>
</organism>
<sequence>MNNVFRVVVGTVVAPSTAVAVYLHGLWAGHFLDLRATSVYCPAKPLDSTATSADWLPLRHLCRYADGTTTDLVPAYVNPLLFLCLAVTVSCTALALRSARRLRGGPTSARPVNGRSR</sequence>
<evidence type="ECO:0000256" key="1">
    <source>
        <dbReference type="SAM" id="Phobius"/>
    </source>
</evidence>
<keyword evidence="1" id="KW-1133">Transmembrane helix</keyword>
<protein>
    <submittedName>
        <fullName evidence="2">Uncharacterized protein</fullName>
    </submittedName>
</protein>